<dbReference type="AlphaFoldDB" id="V5FXE6"/>
<dbReference type="InParanoid" id="V5FXE6"/>
<name>V5FXE6_BYSSN</name>
<dbReference type="OrthoDB" id="5952526at2759"/>
<comment type="caution">
    <text evidence="2">The sequence shown here is derived from an EMBL/GenBank/DDBJ whole genome shotgun (WGS) entry which is preliminary data.</text>
</comment>
<accession>V5FXE6</accession>
<dbReference type="eggNOG" id="ENOG502SM7E">
    <property type="taxonomic scope" value="Eukaryota"/>
</dbReference>
<evidence type="ECO:0000313" key="3">
    <source>
        <dbReference type="Proteomes" id="UP000018001"/>
    </source>
</evidence>
<keyword evidence="3" id="KW-1185">Reference proteome</keyword>
<gene>
    <name evidence="2" type="ORF">PVAR5_3001</name>
</gene>
<dbReference type="Proteomes" id="UP000018001">
    <property type="component" value="Unassembled WGS sequence"/>
</dbReference>
<feature type="region of interest" description="Disordered" evidence="1">
    <location>
        <begin position="345"/>
        <end position="365"/>
    </location>
</feature>
<dbReference type="EMBL" id="BAUL01000090">
    <property type="protein sequence ID" value="GAD94376.1"/>
    <property type="molecule type" value="Genomic_DNA"/>
</dbReference>
<proteinExistence type="predicted"/>
<feature type="compositionally biased region" description="Acidic residues" evidence="1">
    <location>
        <begin position="347"/>
        <end position="365"/>
    </location>
</feature>
<dbReference type="HOGENOM" id="CLU_041470_2_1_1"/>
<reference evidence="3" key="1">
    <citation type="journal article" date="2014" name="Genome Announc.">
        <title>Draft genome sequence of the formaldehyde-resistant fungus Byssochlamys spectabilis No. 5 (anamorph Paecilomyces variotii No. 5) (NBRC109023).</title>
        <authorList>
            <person name="Oka T."/>
            <person name="Ekino K."/>
            <person name="Fukuda K."/>
            <person name="Nomura Y."/>
        </authorList>
    </citation>
    <scope>NUCLEOTIDE SEQUENCE [LARGE SCALE GENOMIC DNA]</scope>
    <source>
        <strain evidence="3">No. 5 / NBRC 109023</strain>
    </source>
</reference>
<organism evidence="2 3">
    <name type="scientific">Byssochlamys spectabilis (strain No. 5 / NBRC 109023)</name>
    <name type="common">Paecilomyces variotii</name>
    <dbReference type="NCBI Taxonomy" id="1356009"/>
    <lineage>
        <taxon>Eukaryota</taxon>
        <taxon>Fungi</taxon>
        <taxon>Dikarya</taxon>
        <taxon>Ascomycota</taxon>
        <taxon>Pezizomycotina</taxon>
        <taxon>Eurotiomycetes</taxon>
        <taxon>Eurotiomycetidae</taxon>
        <taxon>Eurotiales</taxon>
        <taxon>Thermoascaceae</taxon>
        <taxon>Paecilomyces</taxon>
    </lineage>
</organism>
<evidence type="ECO:0000313" key="2">
    <source>
        <dbReference type="EMBL" id="GAD94376.1"/>
    </source>
</evidence>
<evidence type="ECO:0000256" key="1">
    <source>
        <dbReference type="SAM" id="MobiDB-lite"/>
    </source>
</evidence>
<protein>
    <submittedName>
        <fullName evidence="2">Uncharacterized protein</fullName>
    </submittedName>
</protein>
<sequence length="365" mass="41740">MTPANAFETSVGHFWGYLHTRDYMRARFELAMKHLLHLGTLDGVQEALEHLRDMLRLCRSDNMGLRQLVPAIMLRLDLDQECYDFVEWWATCDPDGNYDWGDMTLPYLNISGADVFEHPGFLFGGHPELNNIITVLSLKLKLLVDIRNLKITRKILTRRHLPSELWEPIKLAVVRSPLSAKLQKGPTVSLLMTEMTLLKQIRLLGAALVKANHGFMFSLFKPDEALSAEPETYQRGSWDEMALAMQYSYATWWEMEGVLDILNDARACAARDSADEIEYMMKGETFMSNSGSDGTAQELLEDVSINRIWGYLDYAIENASWLGPWSKRPSERHFREVREFSARVAAEDAESEYTESDESEAELGL</sequence>